<sequence length="610" mass="67764">MKRSLKWVLFATSLSSLVLASGIVIGSTNIIRLPGNSTNNGHGDGNNNGGEDNKPNEFVKPQLKSSIKGIGSLDKFITTSSKADDVNKNFNNVINGNKEQIISNWTDIPEDQQKLININSKVKNWDNNAWGSETFSEWSSKNQPTTMVWKGFGESPNTNEKIDFKSNSGLKDFFDTNLDKIAKNSLENFDNKKASLANSDIAIGDNGELLVGVSVSDNQQPATIKKFNSETTDESVKNYVLSIPADNVNFLPELSIETTYGADDNNLTLSSDVSFVYTVTSNETKEHVFSSKATSKKVIILDEKSNDNNSIGLITSPIKDIDILKSLKWVTDGKELTDHVDGNEIDATELNEDQIINDLEITNLTKDRLLGIQIEMKTRDINSADFNGEYSILIFTTLSQQSNNDIDLNLNFTTYKIVSELPTEEKKSSVPLQLNVPNAYYVDKVGESNIFLGLRNETMANYYLESALTFGSKGHESNQDNYFAAFKQNFTSVNSERFKELLIKIEANKENNIKLFGYIEFTGISVTGDADNLSLEITIQPKKGFTFKKAFNITEKEKNITYNQNSESRKLIISGSITATAASGDKMYRGFLASNTYEPTQQIPLNLEKA</sequence>
<dbReference type="AlphaFoldDB" id="A0A084U4K2"/>
<feature type="signal peptide" evidence="2">
    <location>
        <begin position="1"/>
        <end position="20"/>
    </location>
</feature>
<proteinExistence type="predicted"/>
<feature type="chain" id="PRO_5001782925" evidence="2">
    <location>
        <begin position="21"/>
        <end position="610"/>
    </location>
</feature>
<organism evidence="3 4">
    <name type="scientific">Malacoplasma iowae DK-CPA</name>
    <dbReference type="NCBI Taxonomy" id="1394179"/>
    <lineage>
        <taxon>Bacteria</taxon>
        <taxon>Bacillati</taxon>
        <taxon>Mycoplasmatota</taxon>
        <taxon>Mycoplasmoidales</taxon>
        <taxon>Mycoplasmoidaceae</taxon>
        <taxon>Malacoplasma</taxon>
    </lineage>
</organism>
<evidence type="ECO:0000313" key="4">
    <source>
        <dbReference type="Proteomes" id="UP000028523"/>
    </source>
</evidence>
<accession>A0A084U4K2</accession>
<keyword evidence="4" id="KW-1185">Reference proteome</keyword>
<evidence type="ECO:0000256" key="1">
    <source>
        <dbReference type="SAM" id="MobiDB-lite"/>
    </source>
</evidence>
<reference evidence="3 4" key="1">
    <citation type="journal article" date="2014" name="PLoS ONE">
        <title>Reduction of Hydrogen Peroxide Accumulation and Toxicity by a Catalase from Mycoplasma iowae.</title>
        <authorList>
            <person name="Pritchard R.E."/>
            <person name="Prassinos A.J."/>
            <person name="Osborne J.D."/>
            <person name="Raviv Z."/>
            <person name="Balish M.F."/>
        </authorList>
    </citation>
    <scope>NUCLEOTIDE SEQUENCE [LARGE SCALE GENOMIC DNA]</scope>
    <source>
        <strain evidence="3 4">DK-CPA</strain>
    </source>
</reference>
<comment type="caution">
    <text evidence="3">The sequence shown here is derived from an EMBL/GenBank/DDBJ whole genome shotgun (WGS) entry which is preliminary data.</text>
</comment>
<keyword evidence="2" id="KW-0732">Signal</keyword>
<evidence type="ECO:0000256" key="2">
    <source>
        <dbReference type="SAM" id="SignalP"/>
    </source>
</evidence>
<dbReference type="Proteomes" id="UP000028523">
    <property type="component" value="Unassembled WGS sequence"/>
</dbReference>
<protein>
    <submittedName>
        <fullName evidence="3">p35 lipoprotein family protein</fullName>
    </submittedName>
</protein>
<keyword evidence="3" id="KW-0449">Lipoprotein</keyword>
<evidence type="ECO:0000313" key="3">
    <source>
        <dbReference type="EMBL" id="KFB07888.1"/>
    </source>
</evidence>
<dbReference type="RefSeq" id="WP_036451397.1">
    <property type="nucleotide sequence ID" value="NZ_AWQU01000051.1"/>
</dbReference>
<gene>
    <name evidence="3" type="ORF">P271_752</name>
</gene>
<dbReference type="EMBL" id="AWQU01000051">
    <property type="protein sequence ID" value="KFB07888.1"/>
    <property type="molecule type" value="Genomic_DNA"/>
</dbReference>
<name>A0A084U4K2_MALIO</name>
<feature type="region of interest" description="Disordered" evidence="1">
    <location>
        <begin position="34"/>
        <end position="55"/>
    </location>
</feature>